<dbReference type="InterPro" id="IPR000182">
    <property type="entry name" value="GNAT_dom"/>
</dbReference>
<gene>
    <name evidence="5" type="ORF">GCM10023258_14240</name>
</gene>
<dbReference type="PANTHER" id="PTHR43877:SF1">
    <property type="entry name" value="ACETYLTRANSFERASE"/>
    <property type="match status" value="1"/>
</dbReference>
<organism evidence="5 6">
    <name type="scientific">Terrabacter aeriphilus</name>
    <dbReference type="NCBI Taxonomy" id="515662"/>
    <lineage>
        <taxon>Bacteria</taxon>
        <taxon>Bacillati</taxon>
        <taxon>Actinomycetota</taxon>
        <taxon>Actinomycetes</taxon>
        <taxon>Micrococcales</taxon>
        <taxon>Intrasporangiaceae</taxon>
        <taxon>Terrabacter</taxon>
    </lineage>
</organism>
<dbReference type="PANTHER" id="PTHR43877">
    <property type="entry name" value="AMINOALKYLPHOSPHONATE N-ACETYLTRANSFERASE-RELATED-RELATED"/>
    <property type="match status" value="1"/>
</dbReference>
<comment type="caution">
    <text evidence="5">The sequence shown here is derived from an EMBL/GenBank/DDBJ whole genome shotgun (WGS) entry which is preliminary data.</text>
</comment>
<keyword evidence="2" id="KW-0012">Acyltransferase</keyword>
<dbReference type="PROSITE" id="PS51186">
    <property type="entry name" value="GNAT"/>
    <property type="match status" value="1"/>
</dbReference>
<sequence length="215" mass="22364">MSPDEQPHPHDHTHDQHDHAHDHAHERGPVADASVRVARASDAPAVGLVQAVVFREAYAGTLEPDVIATFEPRAFANAWRATLEGGQARDGVLLVACAGEQVVGFAAVGASDDADADTETAELLVLGVHPDARRQGHGSRLLHAVVDTARARGRSELAAWLLAADDATRAFLIAAGMLADGAHRERVVSADGATAAEVRLSAVLAEPEADPAGSA</sequence>
<dbReference type="CDD" id="cd04301">
    <property type="entry name" value="NAT_SF"/>
    <property type="match status" value="1"/>
</dbReference>
<accession>A0ABP9J871</accession>
<keyword evidence="1" id="KW-0808">Transferase</keyword>
<reference evidence="6" key="1">
    <citation type="journal article" date="2019" name="Int. J. Syst. Evol. Microbiol.">
        <title>The Global Catalogue of Microorganisms (GCM) 10K type strain sequencing project: providing services to taxonomists for standard genome sequencing and annotation.</title>
        <authorList>
            <consortium name="The Broad Institute Genomics Platform"/>
            <consortium name="The Broad Institute Genome Sequencing Center for Infectious Disease"/>
            <person name="Wu L."/>
            <person name="Ma J."/>
        </authorList>
    </citation>
    <scope>NUCLEOTIDE SEQUENCE [LARGE SCALE GENOMIC DNA]</scope>
    <source>
        <strain evidence="6">JCM 17687</strain>
    </source>
</reference>
<evidence type="ECO:0000313" key="5">
    <source>
        <dbReference type="EMBL" id="GAA5023186.1"/>
    </source>
</evidence>
<proteinExistence type="predicted"/>
<dbReference type="Pfam" id="PF00583">
    <property type="entry name" value="Acetyltransf_1"/>
    <property type="match status" value="1"/>
</dbReference>
<keyword evidence="6" id="KW-1185">Reference proteome</keyword>
<dbReference type="RefSeq" id="WP_345506769.1">
    <property type="nucleotide sequence ID" value="NZ_BAABIW010000010.1"/>
</dbReference>
<evidence type="ECO:0000256" key="1">
    <source>
        <dbReference type="ARBA" id="ARBA00022679"/>
    </source>
</evidence>
<evidence type="ECO:0000256" key="3">
    <source>
        <dbReference type="SAM" id="MobiDB-lite"/>
    </source>
</evidence>
<dbReference type="Proteomes" id="UP001500427">
    <property type="component" value="Unassembled WGS sequence"/>
</dbReference>
<name>A0ABP9J871_9MICO</name>
<evidence type="ECO:0000256" key="2">
    <source>
        <dbReference type="ARBA" id="ARBA00023315"/>
    </source>
</evidence>
<evidence type="ECO:0000259" key="4">
    <source>
        <dbReference type="PROSITE" id="PS51186"/>
    </source>
</evidence>
<feature type="domain" description="N-acetyltransferase" evidence="4">
    <location>
        <begin position="52"/>
        <end position="201"/>
    </location>
</feature>
<protein>
    <recommendedName>
        <fullName evidence="4">N-acetyltransferase domain-containing protein</fullName>
    </recommendedName>
</protein>
<dbReference type="EMBL" id="BAABIW010000010">
    <property type="protein sequence ID" value="GAA5023186.1"/>
    <property type="molecule type" value="Genomic_DNA"/>
</dbReference>
<dbReference type="Gene3D" id="3.40.630.30">
    <property type="match status" value="1"/>
</dbReference>
<dbReference type="InterPro" id="IPR050832">
    <property type="entry name" value="Bact_Acetyltransf"/>
</dbReference>
<feature type="region of interest" description="Disordered" evidence="3">
    <location>
        <begin position="1"/>
        <end position="27"/>
    </location>
</feature>
<dbReference type="InterPro" id="IPR016181">
    <property type="entry name" value="Acyl_CoA_acyltransferase"/>
</dbReference>
<evidence type="ECO:0000313" key="6">
    <source>
        <dbReference type="Proteomes" id="UP001500427"/>
    </source>
</evidence>
<dbReference type="SUPFAM" id="SSF55729">
    <property type="entry name" value="Acyl-CoA N-acyltransferases (Nat)"/>
    <property type="match status" value="1"/>
</dbReference>